<evidence type="ECO:0000256" key="1">
    <source>
        <dbReference type="SAM" id="MobiDB-lite"/>
    </source>
</evidence>
<dbReference type="EMBL" id="JAGDFL010000126">
    <property type="protein sequence ID" value="KAG7397107.1"/>
    <property type="molecule type" value="Genomic_DNA"/>
</dbReference>
<feature type="compositionally biased region" description="Polar residues" evidence="1">
    <location>
        <begin position="24"/>
        <end position="33"/>
    </location>
</feature>
<dbReference type="OrthoDB" id="306218at2759"/>
<comment type="caution">
    <text evidence="2">The sequence shown here is derived from an EMBL/GenBank/DDBJ whole genome shotgun (WGS) entry which is preliminary data.</text>
</comment>
<reference evidence="2" key="1">
    <citation type="submission" date="2021-02" db="EMBL/GenBank/DDBJ databases">
        <authorList>
            <person name="Palmer J.M."/>
        </authorList>
    </citation>
    <scope>NUCLEOTIDE SEQUENCE</scope>
    <source>
        <strain evidence="2">SCRP23</strain>
    </source>
</reference>
<accession>A0A8T1WTH2</accession>
<feature type="compositionally biased region" description="Basic and acidic residues" evidence="1">
    <location>
        <begin position="42"/>
        <end position="53"/>
    </location>
</feature>
<dbReference type="Proteomes" id="UP000693981">
    <property type="component" value="Unassembled WGS sequence"/>
</dbReference>
<name>A0A8T1WTH2_9STRA</name>
<evidence type="ECO:0000313" key="3">
    <source>
        <dbReference type="Proteomes" id="UP000693981"/>
    </source>
</evidence>
<feature type="region of interest" description="Disordered" evidence="1">
    <location>
        <begin position="1"/>
        <end position="147"/>
    </location>
</feature>
<protein>
    <submittedName>
        <fullName evidence="2">Tripartite DNA replication factor</fullName>
    </submittedName>
</protein>
<feature type="compositionally biased region" description="Basic and acidic residues" evidence="1">
    <location>
        <begin position="1"/>
        <end position="15"/>
    </location>
</feature>
<evidence type="ECO:0000313" key="2">
    <source>
        <dbReference type="EMBL" id="KAG7397107.1"/>
    </source>
</evidence>
<proteinExistence type="predicted"/>
<sequence>MDKPQRKRSRVETTPRRVGKRKSSGSAGANRTPGSGGNEAKIVWKDSPADKQIRVSGTGKMAVRREMQGFVGRLARASQHSPPCTQEEETQKTRERSRTKRKAGMALQYEDHTTSRHLLFSPESRRPGEEQTLPSPGTRRLRSTPEKLDSQEDLFSVLDKTCVDGAEICQSRCGYLYSGAKNSFYPASTAIYNGGGEPDSSIDSISQLLVDWDPLATLIENTRGDTTTRYCDTTSQESDAATRDGDTIT</sequence>
<organism evidence="2 3">
    <name type="scientific">Phytophthora boehmeriae</name>
    <dbReference type="NCBI Taxonomy" id="109152"/>
    <lineage>
        <taxon>Eukaryota</taxon>
        <taxon>Sar</taxon>
        <taxon>Stramenopiles</taxon>
        <taxon>Oomycota</taxon>
        <taxon>Peronosporomycetes</taxon>
        <taxon>Peronosporales</taxon>
        <taxon>Peronosporaceae</taxon>
        <taxon>Phytophthora</taxon>
    </lineage>
</organism>
<keyword evidence="3" id="KW-1185">Reference proteome</keyword>
<dbReference type="AlphaFoldDB" id="A0A8T1WTH2"/>
<gene>
    <name evidence="2" type="primary">DNA2_1</name>
    <name evidence="2" type="ORF">PHYBOEH_001258</name>
</gene>